<dbReference type="InterPro" id="IPR036388">
    <property type="entry name" value="WH-like_DNA-bd_sf"/>
</dbReference>
<gene>
    <name evidence="4" type="ORF">AB2Z07_16810</name>
</gene>
<evidence type="ECO:0000256" key="1">
    <source>
        <dbReference type="SAM" id="MobiDB-lite"/>
    </source>
</evidence>
<evidence type="ECO:0000313" key="5">
    <source>
        <dbReference type="Proteomes" id="UP001568358"/>
    </source>
</evidence>
<dbReference type="PANTHER" id="PTHR46564:SF1">
    <property type="entry name" value="TRANSPOSASE"/>
    <property type="match status" value="1"/>
</dbReference>
<dbReference type="InterPro" id="IPR038717">
    <property type="entry name" value="Tc1-like_DDE_dom"/>
</dbReference>
<sequence length="342" mass="39761">MRDARTIKPQDLFERRKQAIKLFQKGMNRIEISEIVGVHRNTVGEWIKLWKNHGISALKVQAGGRPIGNGRKLMPHEEKIIQKCLIDKCPDQLKLPFALWTRKAVQMLIKESLNTNIAIRTTGTYLSKWGFTPQKPVKRAYERNEAHVSRWLDDEYPAIAAKAKLENAEIHWGDETGIRSDNVNGRSYAPKGKTPIRRSRGAREQINMISSITNQGKVRFMFYKEKMCSDLLIKFMKRLIRSADRKVYLILDNLRVHHSKLVKAWLKEHKAFIEIHYLPSYSPDLNPDEFLNSDLKTSLSQKPAKRTKGQWEKNAKAHMRSVQKRPKHIMSLFRAEPIKYAS</sequence>
<feature type="domain" description="Winged helix-turn helix" evidence="3">
    <location>
        <begin position="97"/>
        <end position="154"/>
    </location>
</feature>
<accession>A0ABV4JWJ7</accession>
<proteinExistence type="predicted"/>
<evidence type="ECO:0000259" key="2">
    <source>
        <dbReference type="Pfam" id="PF13358"/>
    </source>
</evidence>
<feature type="region of interest" description="Disordered" evidence="1">
    <location>
        <begin position="298"/>
        <end position="319"/>
    </location>
</feature>
<comment type="caution">
    <text evidence="4">The sequence shown here is derived from an EMBL/GenBank/DDBJ whole genome shotgun (WGS) entry which is preliminary data.</text>
</comment>
<dbReference type="InterPro" id="IPR009057">
    <property type="entry name" value="Homeodomain-like_sf"/>
</dbReference>
<dbReference type="NCBIfam" id="NF033545">
    <property type="entry name" value="transpos_IS630"/>
    <property type="match status" value="1"/>
</dbReference>
<dbReference type="PANTHER" id="PTHR46564">
    <property type="entry name" value="TRANSPOSASE"/>
    <property type="match status" value="1"/>
</dbReference>
<reference evidence="4 5" key="1">
    <citation type="submission" date="2024-07" db="EMBL/GenBank/DDBJ databases">
        <title>Active virus-host system and metabolic interactions in a Lokiarchaeon culture.</title>
        <authorList>
            <person name="Ponce Toledo R.I."/>
            <person name="Rodrigues Oliveira T."/>
            <person name="Schleper C."/>
        </authorList>
    </citation>
    <scope>NUCLEOTIDE SEQUENCE [LARGE SCALE GENOMIC DNA]</scope>
    <source>
        <strain evidence="4 5">B35</strain>
    </source>
</reference>
<dbReference type="SUPFAM" id="SSF46689">
    <property type="entry name" value="Homeodomain-like"/>
    <property type="match status" value="1"/>
</dbReference>
<evidence type="ECO:0000313" key="4">
    <source>
        <dbReference type="EMBL" id="MEZ6855130.1"/>
    </source>
</evidence>
<evidence type="ECO:0000259" key="3">
    <source>
        <dbReference type="Pfam" id="PF13592"/>
    </source>
</evidence>
<dbReference type="InterPro" id="IPR025959">
    <property type="entry name" value="Winged_HTH_dom"/>
</dbReference>
<protein>
    <submittedName>
        <fullName evidence="4">IS630 family transposase</fullName>
    </submittedName>
</protein>
<dbReference type="RefSeq" id="WP_371151400.1">
    <property type="nucleotide sequence ID" value="NZ_JBFSOO010000036.1"/>
</dbReference>
<dbReference type="Gene3D" id="3.30.420.10">
    <property type="entry name" value="Ribonuclease H-like superfamily/Ribonuclease H"/>
    <property type="match status" value="1"/>
</dbReference>
<keyword evidence="5" id="KW-1185">Reference proteome</keyword>
<dbReference type="EMBL" id="JBFSOO010000036">
    <property type="protein sequence ID" value="MEZ6855130.1"/>
    <property type="molecule type" value="Genomic_DNA"/>
</dbReference>
<name>A0ABV4JWJ7_9BACT</name>
<dbReference type="InterPro" id="IPR047655">
    <property type="entry name" value="Transpos_IS630-like"/>
</dbReference>
<organism evidence="4 5">
    <name type="scientific">Halodesulfovibrio aestuarii</name>
    <dbReference type="NCBI Taxonomy" id="126333"/>
    <lineage>
        <taxon>Bacteria</taxon>
        <taxon>Pseudomonadati</taxon>
        <taxon>Thermodesulfobacteriota</taxon>
        <taxon>Desulfovibrionia</taxon>
        <taxon>Desulfovibrionales</taxon>
        <taxon>Desulfovibrionaceae</taxon>
        <taxon>Halodesulfovibrio</taxon>
    </lineage>
</organism>
<dbReference type="Gene3D" id="1.10.10.10">
    <property type="entry name" value="Winged helix-like DNA-binding domain superfamily/Winged helix DNA-binding domain"/>
    <property type="match status" value="1"/>
</dbReference>
<dbReference type="InterPro" id="IPR036397">
    <property type="entry name" value="RNaseH_sf"/>
</dbReference>
<feature type="domain" description="Tc1-like transposase DDE" evidence="2">
    <location>
        <begin position="170"/>
        <end position="303"/>
    </location>
</feature>
<dbReference type="Pfam" id="PF13384">
    <property type="entry name" value="HTH_23"/>
    <property type="match status" value="1"/>
</dbReference>
<dbReference type="Pfam" id="PF13358">
    <property type="entry name" value="DDE_3"/>
    <property type="match status" value="1"/>
</dbReference>
<dbReference type="Pfam" id="PF13592">
    <property type="entry name" value="HTH_33"/>
    <property type="match status" value="1"/>
</dbReference>
<dbReference type="Proteomes" id="UP001568358">
    <property type="component" value="Unassembled WGS sequence"/>
</dbReference>